<sequence length="386" mass="40955">MIAATALAVVVATSELHPRTPVTWPEDTPCMTVVDRSKGSVLHLSYSIPFEDTMVSPPPAEVADSRRHQFVAFCRGHSAQRPLPNWLSWTDVAAAQLLAEPPEDVGDAEVLETSGEWAPCFHRITADDARRPITFAAAAEGVDWDTSLVPPGPYVIEGYTWEPVFNRWSSRPGVVHVVDGPGLEVTPAAAVMTRQDYVFAGEPLLLEGCARAMPGSQLRVWWSIADDMELDWQPDAAGSPLIGETFAVSFTPPPETFGQMLALRVDVTDPAQRTFSAHPLQLVAALPPPCERGFLGDCGEDDSGTTTDAETGAGEVTSGPAEPEQSSTDGPQSGSSSTSGASTDGSPMEDSGLGARGCSCEFDAAPAPTTLGLLAVVGLSRRRRRS</sequence>
<name>A0ABY7H7A3_9BACT</name>
<accession>A0ABY7H7A3</accession>
<keyword evidence="3" id="KW-1185">Reference proteome</keyword>
<organism evidence="2 3">
    <name type="scientific">Nannocystis punicea</name>
    <dbReference type="NCBI Taxonomy" id="2995304"/>
    <lineage>
        <taxon>Bacteria</taxon>
        <taxon>Pseudomonadati</taxon>
        <taxon>Myxococcota</taxon>
        <taxon>Polyangia</taxon>
        <taxon>Nannocystales</taxon>
        <taxon>Nannocystaceae</taxon>
        <taxon>Nannocystis</taxon>
    </lineage>
</organism>
<reference evidence="2" key="1">
    <citation type="submission" date="2022-11" db="EMBL/GenBank/DDBJ databases">
        <title>Minimal conservation of predation-associated metabolite biosynthetic gene clusters underscores biosynthetic potential of Myxococcota including descriptions for ten novel species: Archangium lansinium sp. nov., Myxococcus landrumus sp. nov., Nannocystis bai.</title>
        <authorList>
            <person name="Ahearne A."/>
            <person name="Stevens C."/>
            <person name="Dowd S."/>
        </authorList>
    </citation>
    <scope>NUCLEOTIDE SEQUENCE</scope>
    <source>
        <strain evidence="2">Fl3</strain>
    </source>
</reference>
<dbReference type="RefSeq" id="WP_269037474.1">
    <property type="nucleotide sequence ID" value="NZ_CP114040.1"/>
</dbReference>
<dbReference type="EMBL" id="CP114040">
    <property type="protein sequence ID" value="WAS95142.1"/>
    <property type="molecule type" value="Genomic_DNA"/>
</dbReference>
<gene>
    <name evidence="2" type="ORF">O0S08_03185</name>
</gene>
<proteinExistence type="predicted"/>
<evidence type="ECO:0008006" key="4">
    <source>
        <dbReference type="Google" id="ProtNLM"/>
    </source>
</evidence>
<feature type="compositionally biased region" description="Low complexity" evidence="1">
    <location>
        <begin position="304"/>
        <end position="315"/>
    </location>
</feature>
<evidence type="ECO:0000256" key="1">
    <source>
        <dbReference type="SAM" id="MobiDB-lite"/>
    </source>
</evidence>
<evidence type="ECO:0000313" key="2">
    <source>
        <dbReference type="EMBL" id="WAS95142.1"/>
    </source>
</evidence>
<feature type="region of interest" description="Disordered" evidence="1">
    <location>
        <begin position="294"/>
        <end position="365"/>
    </location>
</feature>
<feature type="compositionally biased region" description="Low complexity" evidence="1">
    <location>
        <begin position="325"/>
        <end position="346"/>
    </location>
</feature>
<protein>
    <recommendedName>
        <fullName evidence="4">MYXO-CTERM domain-containing protein</fullName>
    </recommendedName>
</protein>
<dbReference type="Proteomes" id="UP001164459">
    <property type="component" value="Chromosome"/>
</dbReference>
<evidence type="ECO:0000313" key="3">
    <source>
        <dbReference type="Proteomes" id="UP001164459"/>
    </source>
</evidence>